<dbReference type="EMBL" id="RQJO01000008">
    <property type="protein sequence ID" value="RRB04110.1"/>
    <property type="molecule type" value="Genomic_DNA"/>
</dbReference>
<dbReference type="AlphaFoldDB" id="A0A3P1BSM1"/>
<keyword evidence="1" id="KW-1133">Transmembrane helix</keyword>
<proteinExistence type="predicted"/>
<sequence length="100" mass="10855">MKKILFPNPPAYARIAIASCASIALLILALNVAVILGGAVIHGFGFLSRYLDPQSQLSLLGGIVSLQNFKAAFLYVVVLIIALGLMGYDIKNINRVWRVR</sequence>
<name>A0A3P1BSM1_9BACT</name>
<feature type="transmembrane region" description="Helical" evidence="1">
    <location>
        <begin position="12"/>
        <end position="41"/>
    </location>
</feature>
<keyword evidence="1" id="KW-0812">Transmembrane</keyword>
<evidence type="ECO:0000256" key="1">
    <source>
        <dbReference type="SAM" id="Phobius"/>
    </source>
</evidence>
<keyword evidence="3" id="KW-1185">Reference proteome</keyword>
<evidence type="ECO:0000313" key="3">
    <source>
        <dbReference type="Proteomes" id="UP000271925"/>
    </source>
</evidence>
<evidence type="ECO:0000313" key="2">
    <source>
        <dbReference type="EMBL" id="RRB04110.1"/>
    </source>
</evidence>
<dbReference type="OrthoDB" id="9866284at2"/>
<organism evidence="2 3">
    <name type="scientific">Larkinella rosea</name>
    <dbReference type="NCBI Taxonomy" id="2025312"/>
    <lineage>
        <taxon>Bacteria</taxon>
        <taxon>Pseudomonadati</taxon>
        <taxon>Bacteroidota</taxon>
        <taxon>Cytophagia</taxon>
        <taxon>Cytophagales</taxon>
        <taxon>Spirosomataceae</taxon>
        <taxon>Larkinella</taxon>
    </lineage>
</organism>
<reference evidence="2 3" key="1">
    <citation type="submission" date="2018-11" db="EMBL/GenBank/DDBJ databases">
        <authorList>
            <person name="Zhou Z."/>
            <person name="Wang G."/>
        </authorList>
    </citation>
    <scope>NUCLEOTIDE SEQUENCE [LARGE SCALE GENOMIC DNA]</scope>
    <source>
        <strain evidence="2 3">KCTC52004</strain>
    </source>
</reference>
<dbReference type="RefSeq" id="WP_124874509.1">
    <property type="nucleotide sequence ID" value="NZ_RQJO01000008.1"/>
</dbReference>
<gene>
    <name evidence="2" type="ORF">EHT25_11335</name>
</gene>
<feature type="transmembrane region" description="Helical" evidence="1">
    <location>
        <begin position="72"/>
        <end position="90"/>
    </location>
</feature>
<accession>A0A3P1BSM1</accession>
<protein>
    <submittedName>
        <fullName evidence="2">Uncharacterized protein</fullName>
    </submittedName>
</protein>
<comment type="caution">
    <text evidence="2">The sequence shown here is derived from an EMBL/GenBank/DDBJ whole genome shotgun (WGS) entry which is preliminary data.</text>
</comment>
<keyword evidence="1" id="KW-0472">Membrane</keyword>
<dbReference type="Proteomes" id="UP000271925">
    <property type="component" value="Unassembled WGS sequence"/>
</dbReference>